<evidence type="ECO:0000313" key="1">
    <source>
        <dbReference type="EMBL" id="SNT45497.1"/>
    </source>
</evidence>
<dbReference type="EMBL" id="FZOR01000031">
    <property type="protein sequence ID" value="SNT45497.1"/>
    <property type="molecule type" value="Genomic_DNA"/>
</dbReference>
<keyword evidence="2" id="KW-1185">Reference proteome</keyword>
<evidence type="ECO:0000313" key="2">
    <source>
        <dbReference type="Proteomes" id="UP000198318"/>
    </source>
</evidence>
<gene>
    <name evidence="1" type="ORF">SAMN05443665_103154</name>
</gene>
<accession>A0A239MRP7</accession>
<dbReference type="AlphaFoldDB" id="A0A239MRP7"/>
<proteinExistence type="predicted"/>
<sequence>MRLRSVNVEPATKGTAMAAQTDRTQYGPHQFAVRLGLTRWQLRVGLEHGVLPGPDLDDGRWSAGLAEKAREAGREVIARFGDDPPVGSSRAAARLAARVSLDVERRDVEVLVAQGALDVVSTFRGHPVYLLRDLDALDPEAVRAVVSTRKGPLMDSVDTGGAMAILGWPRRTFDRVASERGLATDRLGRYALADIQALRADDRLAGEIAEEKRHLALARKREAESHAEDVARGWMLRCFAYVDGDAEQPPDIGVMSRALRNLRALRAELAGRREAAAC</sequence>
<organism evidence="1 2">
    <name type="scientific">Actinomadura meyerae</name>
    <dbReference type="NCBI Taxonomy" id="240840"/>
    <lineage>
        <taxon>Bacteria</taxon>
        <taxon>Bacillati</taxon>
        <taxon>Actinomycetota</taxon>
        <taxon>Actinomycetes</taxon>
        <taxon>Streptosporangiales</taxon>
        <taxon>Thermomonosporaceae</taxon>
        <taxon>Actinomadura</taxon>
    </lineage>
</organism>
<protein>
    <submittedName>
        <fullName evidence="1">Uncharacterized protein</fullName>
    </submittedName>
</protein>
<name>A0A239MRP7_9ACTN</name>
<dbReference type="Proteomes" id="UP000198318">
    <property type="component" value="Unassembled WGS sequence"/>
</dbReference>
<reference evidence="1 2" key="1">
    <citation type="submission" date="2017-06" db="EMBL/GenBank/DDBJ databases">
        <authorList>
            <person name="Kim H.J."/>
            <person name="Triplett B.A."/>
        </authorList>
    </citation>
    <scope>NUCLEOTIDE SEQUENCE [LARGE SCALE GENOMIC DNA]</scope>
    <source>
        <strain evidence="1 2">DSM 44715</strain>
    </source>
</reference>